<keyword evidence="8" id="KW-0969">Cilium</keyword>
<comment type="caution">
    <text evidence="8">The sequence shown here is derived from an EMBL/GenBank/DDBJ whole genome shotgun (WGS) entry which is preliminary data.</text>
</comment>
<dbReference type="NCBIfam" id="TIGR03824">
    <property type="entry name" value="FlgM_jcvi"/>
    <property type="match status" value="1"/>
</dbReference>
<evidence type="ECO:0000256" key="3">
    <source>
        <dbReference type="ARBA" id="ARBA00022491"/>
    </source>
</evidence>
<dbReference type="AlphaFoldDB" id="A0A229UTG2"/>
<keyword evidence="9" id="KW-1185">Reference proteome</keyword>
<keyword evidence="8" id="KW-0966">Cell projection</keyword>
<organism evidence="8 9">
    <name type="scientific">Paenibacillus rigui</name>
    <dbReference type="NCBI Taxonomy" id="554312"/>
    <lineage>
        <taxon>Bacteria</taxon>
        <taxon>Bacillati</taxon>
        <taxon>Bacillota</taxon>
        <taxon>Bacilli</taxon>
        <taxon>Bacillales</taxon>
        <taxon>Paenibacillaceae</taxon>
        <taxon>Paenibacillus</taxon>
    </lineage>
</organism>
<keyword evidence="6" id="KW-0804">Transcription</keyword>
<name>A0A229UTG2_9BACL</name>
<dbReference type="EMBL" id="NMQW01000015">
    <property type="protein sequence ID" value="OXM86445.1"/>
    <property type="molecule type" value="Genomic_DNA"/>
</dbReference>
<evidence type="ECO:0000313" key="9">
    <source>
        <dbReference type="Proteomes" id="UP000215509"/>
    </source>
</evidence>
<reference evidence="8 9" key="1">
    <citation type="submission" date="2017-07" db="EMBL/GenBank/DDBJ databases">
        <title>Genome sequencing and assembly of Paenibacillus rigui.</title>
        <authorList>
            <person name="Mayilraj S."/>
        </authorList>
    </citation>
    <scope>NUCLEOTIDE SEQUENCE [LARGE SCALE GENOMIC DNA]</scope>
    <source>
        <strain evidence="8 9">JCM 16352</strain>
    </source>
</reference>
<protein>
    <recommendedName>
        <fullName evidence="2">Negative regulator of flagellin synthesis</fullName>
    </recommendedName>
</protein>
<dbReference type="GO" id="GO:0044781">
    <property type="term" value="P:bacterial-type flagellum organization"/>
    <property type="evidence" value="ECO:0007669"/>
    <property type="project" value="UniProtKB-KW"/>
</dbReference>
<evidence type="ECO:0000256" key="4">
    <source>
        <dbReference type="ARBA" id="ARBA00022795"/>
    </source>
</evidence>
<comment type="similarity">
    <text evidence="1">Belongs to the FlgM family.</text>
</comment>
<keyword evidence="3" id="KW-0678">Repressor</keyword>
<evidence type="ECO:0000256" key="5">
    <source>
        <dbReference type="ARBA" id="ARBA00023015"/>
    </source>
</evidence>
<dbReference type="GO" id="GO:0045892">
    <property type="term" value="P:negative regulation of DNA-templated transcription"/>
    <property type="evidence" value="ECO:0007669"/>
    <property type="project" value="InterPro"/>
</dbReference>
<evidence type="ECO:0000259" key="7">
    <source>
        <dbReference type="Pfam" id="PF04316"/>
    </source>
</evidence>
<keyword evidence="4" id="KW-1005">Bacterial flagellum biogenesis</keyword>
<dbReference type="OrthoDB" id="2382241at2"/>
<keyword evidence="8" id="KW-0282">Flagellum</keyword>
<sequence>MKINGTNPVGAVNPYKKSQESLSAYGAGKTGKKKDQVEISNEAKELLETQNPAAAEQAREKVEALKSSVAAGTYKVDARALAEKIFPFIK</sequence>
<dbReference type="SUPFAM" id="SSF101498">
    <property type="entry name" value="Anti-sigma factor FlgM"/>
    <property type="match status" value="1"/>
</dbReference>
<dbReference type="InterPro" id="IPR007412">
    <property type="entry name" value="FlgM"/>
</dbReference>
<dbReference type="InterPro" id="IPR035890">
    <property type="entry name" value="Anti-sigma-28_factor_FlgM_sf"/>
</dbReference>
<evidence type="ECO:0000313" key="8">
    <source>
        <dbReference type="EMBL" id="OXM86445.1"/>
    </source>
</evidence>
<evidence type="ECO:0000256" key="2">
    <source>
        <dbReference type="ARBA" id="ARBA00017823"/>
    </source>
</evidence>
<feature type="domain" description="Anti-sigma-28 factor FlgM C-terminal" evidence="7">
    <location>
        <begin position="35"/>
        <end position="85"/>
    </location>
</feature>
<accession>A0A229UTG2</accession>
<dbReference type="Pfam" id="PF04316">
    <property type="entry name" value="FlgM"/>
    <property type="match status" value="1"/>
</dbReference>
<proteinExistence type="inferred from homology"/>
<dbReference type="InterPro" id="IPR031316">
    <property type="entry name" value="FlgM_C"/>
</dbReference>
<gene>
    <name evidence="8" type="primary">flgM</name>
    <name evidence="8" type="ORF">CF651_10565</name>
</gene>
<evidence type="ECO:0000256" key="1">
    <source>
        <dbReference type="ARBA" id="ARBA00005322"/>
    </source>
</evidence>
<keyword evidence="5" id="KW-0805">Transcription regulation</keyword>
<evidence type="ECO:0000256" key="6">
    <source>
        <dbReference type="ARBA" id="ARBA00023163"/>
    </source>
</evidence>
<dbReference type="Proteomes" id="UP000215509">
    <property type="component" value="Unassembled WGS sequence"/>
</dbReference>